<dbReference type="PANTHER" id="PTHR42718:SF47">
    <property type="entry name" value="METHYL VIOLOGEN RESISTANCE PROTEIN SMVA"/>
    <property type="match status" value="1"/>
</dbReference>
<dbReference type="Gene3D" id="1.20.1250.20">
    <property type="entry name" value="MFS general substrate transporter like domains"/>
    <property type="match status" value="1"/>
</dbReference>
<keyword evidence="5 7" id="KW-1133">Transmembrane helix</keyword>
<dbReference type="GO" id="GO:0022857">
    <property type="term" value="F:transmembrane transporter activity"/>
    <property type="evidence" value="ECO:0007669"/>
    <property type="project" value="InterPro"/>
</dbReference>
<keyword evidence="2" id="KW-0813">Transport</keyword>
<evidence type="ECO:0000256" key="2">
    <source>
        <dbReference type="ARBA" id="ARBA00022448"/>
    </source>
</evidence>
<feature type="transmembrane region" description="Helical" evidence="7">
    <location>
        <begin position="84"/>
        <end position="103"/>
    </location>
</feature>
<feature type="transmembrane region" description="Helical" evidence="7">
    <location>
        <begin position="54"/>
        <end position="72"/>
    </location>
</feature>
<feature type="transmembrane region" description="Helical" evidence="7">
    <location>
        <begin position="336"/>
        <end position="354"/>
    </location>
</feature>
<feature type="transmembrane region" description="Helical" evidence="7">
    <location>
        <begin position="206"/>
        <end position="227"/>
    </location>
</feature>
<feature type="transmembrane region" description="Helical" evidence="7">
    <location>
        <begin position="407"/>
        <end position="425"/>
    </location>
</feature>
<protein>
    <submittedName>
        <fullName evidence="9">MFS transporter</fullName>
    </submittedName>
</protein>
<feature type="transmembrane region" description="Helical" evidence="7">
    <location>
        <begin position="142"/>
        <end position="165"/>
    </location>
</feature>
<name>A0A556C8R3_BREAU</name>
<dbReference type="AlphaFoldDB" id="A0A556C8R3"/>
<feature type="transmembrane region" description="Helical" evidence="7">
    <location>
        <begin position="270"/>
        <end position="292"/>
    </location>
</feature>
<organism evidence="9 10">
    <name type="scientific">Brevibacterium aurantiacum</name>
    <dbReference type="NCBI Taxonomy" id="273384"/>
    <lineage>
        <taxon>Bacteria</taxon>
        <taxon>Bacillati</taxon>
        <taxon>Actinomycetota</taxon>
        <taxon>Actinomycetes</taxon>
        <taxon>Micrococcales</taxon>
        <taxon>Brevibacteriaceae</taxon>
        <taxon>Brevibacterium</taxon>
    </lineage>
</organism>
<sequence>MFTTQTPQVRAGRREWAGLAVLMIPVLLISIDNTVLGFAIPAISTGLHPTGTQLLWIVDIYALMLAGLLVAMGSIGDRVGRRKLLIIGAFGFGLASLLAAYSTSPEMLILARALLGIFGATLMPSTLSLIRNIFFHDKDRRVAIATWAAMFSGGAALGPIVGGILLEHFHWSSVFFINLPLIALFIPAALLLLPESRDPNPGRIDPLSIGLSMLMLAPLVFAIKHVMADGVDMLFWASLAVTVIAGTGFVMRQLASANPMLDVRLFADKIFTSAVLSNLLSVMGLAGFLYFGTQLLQLVLGLSPVEAALVLVPGLITSIVAGYTAVPIIARLQPRVVVPCALVLNSVGLGIVAFTPEHSVAGMLISFLILGVGLGTAEVITNDLILSAVPANKAGAASAISETAYEFGSVMGTAVLGGLTTMVYSSQLQSALGAKAAGAEFETLGSALEHASAKGGRLGEQIAEAAVTSFDLGVQWAAGAAVVLVLIAAVLTSFGLKGAGRTRDPA</sequence>
<evidence type="ECO:0000256" key="3">
    <source>
        <dbReference type="ARBA" id="ARBA00022475"/>
    </source>
</evidence>
<evidence type="ECO:0000256" key="1">
    <source>
        <dbReference type="ARBA" id="ARBA00004651"/>
    </source>
</evidence>
<gene>
    <name evidence="9" type="ORF">FO013_16070</name>
</gene>
<feature type="transmembrane region" description="Helical" evidence="7">
    <location>
        <begin position="307"/>
        <end position="329"/>
    </location>
</feature>
<feature type="transmembrane region" description="Helical" evidence="7">
    <location>
        <begin position="476"/>
        <end position="496"/>
    </location>
</feature>
<proteinExistence type="predicted"/>
<dbReference type="InterPro" id="IPR036259">
    <property type="entry name" value="MFS_trans_sf"/>
</dbReference>
<feature type="domain" description="Major facilitator superfamily (MFS) profile" evidence="8">
    <location>
        <begin position="18"/>
        <end position="497"/>
    </location>
</feature>
<dbReference type="EMBL" id="VLTK01000010">
    <property type="protein sequence ID" value="TSI13843.1"/>
    <property type="molecule type" value="Genomic_DNA"/>
</dbReference>
<dbReference type="OrthoDB" id="9781469at2"/>
<dbReference type="Pfam" id="PF07690">
    <property type="entry name" value="MFS_1"/>
    <property type="match status" value="1"/>
</dbReference>
<dbReference type="PROSITE" id="PS50850">
    <property type="entry name" value="MFS"/>
    <property type="match status" value="1"/>
</dbReference>
<feature type="transmembrane region" description="Helical" evidence="7">
    <location>
        <begin position="233"/>
        <end position="250"/>
    </location>
</feature>
<evidence type="ECO:0000256" key="7">
    <source>
        <dbReference type="SAM" id="Phobius"/>
    </source>
</evidence>
<evidence type="ECO:0000313" key="10">
    <source>
        <dbReference type="Proteomes" id="UP000316406"/>
    </source>
</evidence>
<evidence type="ECO:0000259" key="8">
    <source>
        <dbReference type="PROSITE" id="PS50850"/>
    </source>
</evidence>
<dbReference type="Proteomes" id="UP000316406">
    <property type="component" value="Unassembled WGS sequence"/>
</dbReference>
<keyword evidence="4 7" id="KW-0812">Transmembrane</keyword>
<feature type="transmembrane region" description="Helical" evidence="7">
    <location>
        <begin position="360"/>
        <end position="386"/>
    </location>
</feature>
<feature type="transmembrane region" description="Helical" evidence="7">
    <location>
        <begin position="171"/>
        <end position="194"/>
    </location>
</feature>
<dbReference type="InterPro" id="IPR020846">
    <property type="entry name" value="MFS_dom"/>
</dbReference>
<dbReference type="CDD" id="cd17321">
    <property type="entry name" value="MFS_MMR_MDR_like"/>
    <property type="match status" value="1"/>
</dbReference>
<dbReference type="GO" id="GO:0005886">
    <property type="term" value="C:plasma membrane"/>
    <property type="evidence" value="ECO:0007669"/>
    <property type="project" value="UniProtKB-SubCell"/>
</dbReference>
<feature type="transmembrane region" description="Helical" evidence="7">
    <location>
        <begin position="16"/>
        <end position="42"/>
    </location>
</feature>
<comment type="subcellular location">
    <subcellularLocation>
        <location evidence="1">Cell membrane</location>
        <topology evidence="1">Multi-pass membrane protein</topology>
    </subcellularLocation>
</comment>
<reference evidence="9 10" key="1">
    <citation type="submission" date="2019-07" db="EMBL/GenBank/DDBJ databases">
        <title>Draft genome sequence of Brevibacterium aurantiacum XU54 isolated from Xinjiang China.</title>
        <authorList>
            <person name="Xu X."/>
        </authorList>
    </citation>
    <scope>NUCLEOTIDE SEQUENCE [LARGE SCALE GENOMIC DNA]</scope>
    <source>
        <strain evidence="9 10">XU54</strain>
    </source>
</reference>
<evidence type="ECO:0000313" key="9">
    <source>
        <dbReference type="EMBL" id="TSI13843.1"/>
    </source>
</evidence>
<dbReference type="Gene3D" id="1.20.1720.10">
    <property type="entry name" value="Multidrug resistance protein D"/>
    <property type="match status" value="1"/>
</dbReference>
<dbReference type="InterPro" id="IPR011701">
    <property type="entry name" value="MFS"/>
</dbReference>
<evidence type="ECO:0000256" key="5">
    <source>
        <dbReference type="ARBA" id="ARBA00022989"/>
    </source>
</evidence>
<dbReference type="SUPFAM" id="SSF103473">
    <property type="entry name" value="MFS general substrate transporter"/>
    <property type="match status" value="1"/>
</dbReference>
<dbReference type="RefSeq" id="WP_143923579.1">
    <property type="nucleotide sequence ID" value="NZ_VLTK01000010.1"/>
</dbReference>
<evidence type="ECO:0000256" key="6">
    <source>
        <dbReference type="ARBA" id="ARBA00023136"/>
    </source>
</evidence>
<keyword evidence="6 7" id="KW-0472">Membrane</keyword>
<dbReference type="PRINTS" id="PR01036">
    <property type="entry name" value="TCRTETB"/>
</dbReference>
<feature type="transmembrane region" description="Helical" evidence="7">
    <location>
        <begin position="109"/>
        <end position="130"/>
    </location>
</feature>
<keyword evidence="10" id="KW-1185">Reference proteome</keyword>
<dbReference type="PANTHER" id="PTHR42718">
    <property type="entry name" value="MAJOR FACILITATOR SUPERFAMILY MULTIDRUG TRANSPORTER MFSC"/>
    <property type="match status" value="1"/>
</dbReference>
<comment type="caution">
    <text evidence="9">The sequence shown here is derived from an EMBL/GenBank/DDBJ whole genome shotgun (WGS) entry which is preliminary data.</text>
</comment>
<evidence type="ECO:0000256" key="4">
    <source>
        <dbReference type="ARBA" id="ARBA00022692"/>
    </source>
</evidence>
<accession>A0A556C8R3</accession>
<keyword evidence="3" id="KW-1003">Cell membrane</keyword>